<accession>A0A7Y6JVI6</accession>
<evidence type="ECO:0000313" key="3">
    <source>
        <dbReference type="EMBL" id="NUX99515.1"/>
    </source>
</evidence>
<dbReference type="Proteomes" id="UP000594380">
    <property type="component" value="Unassembled WGS sequence"/>
</dbReference>
<dbReference type="GeneID" id="301100129"/>
<evidence type="ECO:0000313" key="4">
    <source>
        <dbReference type="Proteomes" id="UP000594380"/>
    </source>
</evidence>
<dbReference type="Pfam" id="PF05199">
    <property type="entry name" value="GMC_oxred_C"/>
    <property type="match status" value="1"/>
</dbReference>
<dbReference type="InterPro" id="IPR007867">
    <property type="entry name" value="GMC_OxRtase_C"/>
</dbReference>
<name>A0A7Y6JVI6_9BURK</name>
<feature type="domain" description="Glucose-methanol-choline oxidoreductase C-terminal" evidence="2">
    <location>
        <begin position="16"/>
        <end position="92"/>
    </location>
</feature>
<comment type="caution">
    <text evidence="3">The sequence shown here is derived from an EMBL/GenBank/DDBJ whole genome shotgun (WGS) entry which is preliminary data.</text>
</comment>
<dbReference type="Gene3D" id="3.50.50.60">
    <property type="entry name" value="FAD/NAD(P)-binding domain"/>
    <property type="match status" value="1"/>
</dbReference>
<dbReference type="GO" id="GO:0016614">
    <property type="term" value="F:oxidoreductase activity, acting on CH-OH group of donors"/>
    <property type="evidence" value="ECO:0007669"/>
    <property type="project" value="InterPro"/>
</dbReference>
<dbReference type="InterPro" id="IPR036188">
    <property type="entry name" value="FAD/NAD-bd_sf"/>
</dbReference>
<dbReference type="Gene3D" id="3.30.560.10">
    <property type="entry name" value="Glucose Oxidase, domain 3"/>
    <property type="match status" value="1"/>
</dbReference>
<dbReference type="SUPFAM" id="SSF51905">
    <property type="entry name" value="FAD/NAD(P)-binding domain"/>
    <property type="match status" value="1"/>
</dbReference>
<evidence type="ECO:0000256" key="1">
    <source>
        <dbReference type="ARBA" id="ARBA00010790"/>
    </source>
</evidence>
<protein>
    <recommendedName>
        <fullName evidence="2">Glucose-methanol-choline oxidoreductase C-terminal domain-containing protein</fullName>
    </recommendedName>
</protein>
<dbReference type="RefSeq" id="WP_176106147.1">
    <property type="nucleotide sequence ID" value="NZ_JAALDK010000001.1"/>
</dbReference>
<dbReference type="EMBL" id="JAALDK010000001">
    <property type="protein sequence ID" value="NUX99515.1"/>
    <property type="molecule type" value="Genomic_DNA"/>
</dbReference>
<dbReference type="GO" id="GO:0050660">
    <property type="term" value="F:flavin adenine dinucleotide binding"/>
    <property type="evidence" value="ECO:0007669"/>
    <property type="project" value="InterPro"/>
</dbReference>
<dbReference type="AlphaFoldDB" id="A0A7Y6JVI6"/>
<evidence type="ECO:0000259" key="2">
    <source>
        <dbReference type="Pfam" id="PF05199"/>
    </source>
</evidence>
<organism evidence="3 4">
    <name type="scientific">Paraburkholderia youngii</name>
    <dbReference type="NCBI Taxonomy" id="2782701"/>
    <lineage>
        <taxon>Bacteria</taxon>
        <taxon>Pseudomonadati</taxon>
        <taxon>Pseudomonadota</taxon>
        <taxon>Betaproteobacteria</taxon>
        <taxon>Burkholderiales</taxon>
        <taxon>Burkholderiaceae</taxon>
        <taxon>Paraburkholderia</taxon>
    </lineage>
</organism>
<gene>
    <name evidence="3" type="ORF">G5S42_07195</name>
</gene>
<dbReference type="PANTHER" id="PTHR11552:SF147">
    <property type="entry name" value="CHOLINE DEHYDROGENASE, MITOCHONDRIAL"/>
    <property type="match status" value="1"/>
</dbReference>
<comment type="similarity">
    <text evidence="1">Belongs to the GMC oxidoreductase family.</text>
</comment>
<proteinExistence type="inferred from homology"/>
<reference evidence="3 4" key="1">
    <citation type="submission" date="2020-02" db="EMBL/GenBank/DDBJ databases">
        <title>Paraburkholderia simonii sp. nov. and Paraburkholderia youngii sp. nov. Brazilian and Mexican Mimosa-associated rhizobia.</title>
        <authorList>
            <person name="Mavima L."/>
            <person name="Beukes C.W."/>
            <person name="Chan W.Y."/>
            <person name="Palmer M."/>
            <person name="De Meyer S.E."/>
            <person name="James E.K."/>
            <person name="Venter S.N."/>
            <person name="Steenkamp E.T."/>
        </authorList>
    </citation>
    <scope>NUCLEOTIDE SEQUENCE [LARGE SCALE GENOMIC DNA]</scope>
    <source>
        <strain evidence="3 4">JPY169</strain>
    </source>
</reference>
<dbReference type="SUPFAM" id="SSF54373">
    <property type="entry name" value="FAD-linked reductases, C-terminal domain"/>
    <property type="match status" value="1"/>
</dbReference>
<dbReference type="PANTHER" id="PTHR11552">
    <property type="entry name" value="GLUCOSE-METHANOL-CHOLINE GMC OXIDOREDUCTASE"/>
    <property type="match status" value="1"/>
</dbReference>
<sequence length="152" mass="16582">MIMAMKPMASRVIDERLPGKAIRTDDHWLEFMRKTCNTASHQTSTCRMGNDAMSVVDERLRVRVVDGLKVVDASIMPHVTSGHTNAPSLMIGAKGAAIIIVDAVSRARQLGISLLRHAPASFGAVVDDNSLRVLTGAPHWRPATRKLSRGME</sequence>
<dbReference type="InterPro" id="IPR012132">
    <property type="entry name" value="GMC_OxRdtase"/>
</dbReference>